<keyword evidence="2" id="KW-1185">Reference proteome</keyword>
<dbReference type="Proteomes" id="UP000051733">
    <property type="component" value="Unassembled WGS sequence"/>
</dbReference>
<proteinExistence type="predicted"/>
<evidence type="ECO:0000313" key="1">
    <source>
        <dbReference type="EMBL" id="KRM60565.1"/>
    </source>
</evidence>
<evidence type="ECO:0008006" key="3">
    <source>
        <dbReference type="Google" id="ProtNLM"/>
    </source>
</evidence>
<evidence type="ECO:0000313" key="2">
    <source>
        <dbReference type="Proteomes" id="UP000051733"/>
    </source>
</evidence>
<protein>
    <recommendedName>
        <fullName evidence="3">DUF2969 domain-containing protein</fullName>
    </recommendedName>
</protein>
<dbReference type="OrthoDB" id="2298048at2"/>
<gene>
    <name evidence="1" type="ORF">FC26_GL000655</name>
</gene>
<dbReference type="EMBL" id="AYYY01000063">
    <property type="protein sequence ID" value="KRM60565.1"/>
    <property type="molecule type" value="Genomic_DNA"/>
</dbReference>
<accession>A0A0R2A202</accession>
<dbReference type="Pfam" id="PF11184">
    <property type="entry name" value="DUF2969"/>
    <property type="match status" value="1"/>
</dbReference>
<dbReference type="RefSeq" id="WP_057780839.1">
    <property type="nucleotide sequence ID" value="NZ_AYYY01000063.1"/>
</dbReference>
<dbReference type="PATRIC" id="fig|1423813.3.peg.666"/>
<organism evidence="1 2">
    <name type="scientific">Paucilactobacillus vaccinostercus DSM 20634</name>
    <dbReference type="NCBI Taxonomy" id="1423813"/>
    <lineage>
        <taxon>Bacteria</taxon>
        <taxon>Bacillati</taxon>
        <taxon>Bacillota</taxon>
        <taxon>Bacilli</taxon>
        <taxon>Lactobacillales</taxon>
        <taxon>Lactobacillaceae</taxon>
        <taxon>Paucilactobacillus</taxon>
    </lineage>
</organism>
<dbReference type="STRING" id="1423813.FC26_GL000655"/>
<dbReference type="AlphaFoldDB" id="A0A0R2A202"/>
<dbReference type="InterPro" id="IPR021351">
    <property type="entry name" value="DUF2969"/>
</dbReference>
<sequence length="71" mass="7953">MSKKNKTIEVSIRDVQDGAKNITEVLVGKNVVGQVIDDQGKFQAVINEEPFRAQSVDDGIELVLRQYNLHN</sequence>
<comment type="caution">
    <text evidence="1">The sequence shown here is derived from an EMBL/GenBank/DDBJ whole genome shotgun (WGS) entry which is preliminary data.</text>
</comment>
<name>A0A0R2A202_9LACO</name>
<reference evidence="1 2" key="1">
    <citation type="journal article" date="2015" name="Genome Announc.">
        <title>Expanding the biotechnology potential of lactobacilli through comparative genomics of 213 strains and associated genera.</title>
        <authorList>
            <person name="Sun Z."/>
            <person name="Harris H.M."/>
            <person name="McCann A."/>
            <person name="Guo C."/>
            <person name="Argimon S."/>
            <person name="Zhang W."/>
            <person name="Yang X."/>
            <person name="Jeffery I.B."/>
            <person name="Cooney J.C."/>
            <person name="Kagawa T.F."/>
            <person name="Liu W."/>
            <person name="Song Y."/>
            <person name="Salvetti E."/>
            <person name="Wrobel A."/>
            <person name="Rasinkangas P."/>
            <person name="Parkhill J."/>
            <person name="Rea M.C."/>
            <person name="O'Sullivan O."/>
            <person name="Ritari J."/>
            <person name="Douillard F.P."/>
            <person name="Paul Ross R."/>
            <person name="Yang R."/>
            <person name="Briner A.E."/>
            <person name="Felis G.E."/>
            <person name="de Vos W.M."/>
            <person name="Barrangou R."/>
            <person name="Klaenhammer T.R."/>
            <person name="Caufield P.W."/>
            <person name="Cui Y."/>
            <person name="Zhang H."/>
            <person name="O'Toole P.W."/>
        </authorList>
    </citation>
    <scope>NUCLEOTIDE SEQUENCE [LARGE SCALE GENOMIC DNA]</scope>
    <source>
        <strain evidence="1 2">DSM 20634</strain>
    </source>
</reference>